<evidence type="ECO:0000259" key="11">
    <source>
        <dbReference type="Pfam" id="PF00697"/>
    </source>
</evidence>
<keyword evidence="9 10" id="KW-0413">Isomerase</keyword>
<keyword evidence="6 10" id="KW-0028">Amino-acid biosynthesis</keyword>
<name>A0A6I6D2D7_9GAMM</name>
<dbReference type="EMBL" id="CP046415">
    <property type="protein sequence ID" value="QGT78375.1"/>
    <property type="molecule type" value="Genomic_DNA"/>
</dbReference>
<dbReference type="GO" id="GO:0004640">
    <property type="term" value="F:phosphoribosylanthranilate isomerase activity"/>
    <property type="evidence" value="ECO:0007669"/>
    <property type="project" value="UniProtKB-UniRule"/>
</dbReference>
<evidence type="ECO:0000256" key="4">
    <source>
        <dbReference type="ARBA" id="ARBA00012572"/>
    </source>
</evidence>
<keyword evidence="8 10" id="KW-0057">Aromatic amino acid biosynthesis</keyword>
<dbReference type="NCBIfam" id="NF002298">
    <property type="entry name" value="PRK01222.1-4"/>
    <property type="match status" value="1"/>
</dbReference>
<evidence type="ECO:0000256" key="7">
    <source>
        <dbReference type="ARBA" id="ARBA00022822"/>
    </source>
</evidence>
<organism evidence="12 13">
    <name type="scientific">Guyparkeria halophila</name>
    <dbReference type="NCBI Taxonomy" id="47960"/>
    <lineage>
        <taxon>Bacteria</taxon>
        <taxon>Pseudomonadati</taxon>
        <taxon>Pseudomonadota</taxon>
        <taxon>Gammaproteobacteria</taxon>
        <taxon>Chromatiales</taxon>
        <taxon>Thioalkalibacteraceae</taxon>
        <taxon>Guyparkeria</taxon>
    </lineage>
</organism>
<dbReference type="UniPathway" id="UPA00035">
    <property type="reaction ID" value="UER00042"/>
</dbReference>
<dbReference type="FunFam" id="3.20.20.70:FF:000075">
    <property type="entry name" value="Tryptophan biosynthesis protein TRP1"/>
    <property type="match status" value="1"/>
</dbReference>
<dbReference type="InterPro" id="IPR001240">
    <property type="entry name" value="PRAI_dom"/>
</dbReference>
<dbReference type="InterPro" id="IPR044643">
    <property type="entry name" value="TrpF_fam"/>
</dbReference>
<evidence type="ECO:0000256" key="1">
    <source>
        <dbReference type="ARBA" id="ARBA00001164"/>
    </source>
</evidence>
<feature type="domain" description="N-(5'phosphoribosyl) anthranilate isomerase (PRAI)" evidence="11">
    <location>
        <begin position="8"/>
        <end position="206"/>
    </location>
</feature>
<evidence type="ECO:0000313" key="12">
    <source>
        <dbReference type="EMBL" id="QGT78375.1"/>
    </source>
</evidence>
<accession>A0A6I6D2D7</accession>
<evidence type="ECO:0000313" key="13">
    <source>
        <dbReference type="Proteomes" id="UP000427716"/>
    </source>
</evidence>
<sequence>MDNSRTRVKICGITRLADVEAAVAAGADALGFVFVPASRRSIRVETARDLVARVPAFVQTVALFSDPSVDWVETVIDQVGPDLLQFHGSETGRFCRQFGRPYIKAVSAELDDEARQRVRQEHHTARGFLIDSHAVSGLGGTGHPFDWNRWPRDNGRDRRPWILAGGLSPENVTDAIDTLSPYAVDVSSGVEEAPGIKSADKIHAFMRGVGHARNQR</sequence>
<evidence type="ECO:0000256" key="8">
    <source>
        <dbReference type="ARBA" id="ARBA00023141"/>
    </source>
</evidence>
<evidence type="ECO:0000256" key="2">
    <source>
        <dbReference type="ARBA" id="ARBA00004664"/>
    </source>
</evidence>
<dbReference type="Pfam" id="PF00697">
    <property type="entry name" value="PRAI"/>
    <property type="match status" value="1"/>
</dbReference>
<dbReference type="InterPro" id="IPR013785">
    <property type="entry name" value="Aldolase_TIM"/>
</dbReference>
<keyword evidence="13" id="KW-1185">Reference proteome</keyword>
<dbReference type="PANTHER" id="PTHR42894:SF1">
    <property type="entry name" value="N-(5'-PHOSPHORIBOSYL)ANTHRANILATE ISOMERASE"/>
    <property type="match status" value="1"/>
</dbReference>
<dbReference type="InterPro" id="IPR011060">
    <property type="entry name" value="RibuloseP-bd_barrel"/>
</dbReference>
<dbReference type="KEGG" id="ghl:GM160_05385"/>
<proteinExistence type="inferred from homology"/>
<dbReference type="Gene3D" id="3.20.20.70">
    <property type="entry name" value="Aldolase class I"/>
    <property type="match status" value="1"/>
</dbReference>
<evidence type="ECO:0000256" key="10">
    <source>
        <dbReference type="HAMAP-Rule" id="MF_00135"/>
    </source>
</evidence>
<evidence type="ECO:0000256" key="5">
    <source>
        <dbReference type="ARBA" id="ARBA00022272"/>
    </source>
</evidence>
<evidence type="ECO:0000256" key="9">
    <source>
        <dbReference type="ARBA" id="ARBA00023235"/>
    </source>
</evidence>
<dbReference type="GO" id="GO:0000162">
    <property type="term" value="P:L-tryptophan biosynthetic process"/>
    <property type="evidence" value="ECO:0007669"/>
    <property type="project" value="UniProtKB-UniRule"/>
</dbReference>
<reference evidence="12 13" key="1">
    <citation type="submission" date="2019-11" db="EMBL/GenBank/DDBJ databases">
        <authorList>
            <person name="Zhang J."/>
            <person name="Sun C."/>
        </authorList>
    </citation>
    <scope>NUCLEOTIDE SEQUENCE [LARGE SCALE GENOMIC DNA]</scope>
    <source>
        <strain evidence="13">sp2</strain>
    </source>
</reference>
<dbReference type="Proteomes" id="UP000427716">
    <property type="component" value="Chromosome"/>
</dbReference>
<dbReference type="RefSeq" id="WP_136866963.1">
    <property type="nucleotide sequence ID" value="NZ_CP046415.1"/>
</dbReference>
<dbReference type="AlphaFoldDB" id="A0A6I6D2D7"/>
<dbReference type="HAMAP" id="MF_00135">
    <property type="entry name" value="PRAI"/>
    <property type="match status" value="1"/>
</dbReference>
<protein>
    <recommendedName>
        <fullName evidence="5 10">N-(5'-phosphoribosyl)anthranilate isomerase</fullName>
        <shortName evidence="10">PRAI</shortName>
        <ecNumber evidence="4 10">5.3.1.24</ecNumber>
    </recommendedName>
</protein>
<dbReference type="SUPFAM" id="SSF51366">
    <property type="entry name" value="Ribulose-phoshate binding barrel"/>
    <property type="match status" value="1"/>
</dbReference>
<comment type="similarity">
    <text evidence="3 10">Belongs to the TrpF family.</text>
</comment>
<keyword evidence="7 10" id="KW-0822">Tryptophan biosynthesis</keyword>
<evidence type="ECO:0000256" key="6">
    <source>
        <dbReference type="ARBA" id="ARBA00022605"/>
    </source>
</evidence>
<comment type="catalytic activity">
    <reaction evidence="1 10">
        <text>N-(5-phospho-beta-D-ribosyl)anthranilate = 1-(2-carboxyphenylamino)-1-deoxy-D-ribulose 5-phosphate</text>
        <dbReference type="Rhea" id="RHEA:21540"/>
        <dbReference type="ChEBI" id="CHEBI:18277"/>
        <dbReference type="ChEBI" id="CHEBI:58613"/>
        <dbReference type="EC" id="5.3.1.24"/>
    </reaction>
</comment>
<dbReference type="PANTHER" id="PTHR42894">
    <property type="entry name" value="N-(5'-PHOSPHORIBOSYL)ANTHRANILATE ISOMERASE"/>
    <property type="match status" value="1"/>
</dbReference>
<gene>
    <name evidence="10" type="primary">trpF</name>
    <name evidence="12" type="ORF">GM160_05385</name>
</gene>
<comment type="pathway">
    <text evidence="2 10">Amino-acid biosynthesis; L-tryptophan biosynthesis; L-tryptophan from chorismate: step 3/5.</text>
</comment>
<evidence type="ECO:0000256" key="3">
    <source>
        <dbReference type="ARBA" id="ARBA00007571"/>
    </source>
</evidence>
<dbReference type="EC" id="5.3.1.24" evidence="4 10"/>
<dbReference type="CDD" id="cd00405">
    <property type="entry name" value="PRAI"/>
    <property type="match status" value="1"/>
</dbReference>